<dbReference type="EMBL" id="NBSH01000009">
    <property type="protein sequence ID" value="ORX35902.1"/>
    <property type="molecule type" value="Genomic_DNA"/>
</dbReference>
<feature type="chain" id="PRO_5012327357" evidence="2">
    <location>
        <begin position="21"/>
        <end position="434"/>
    </location>
</feature>
<evidence type="ECO:0000313" key="3">
    <source>
        <dbReference type="EMBL" id="ORX35902.1"/>
    </source>
</evidence>
<sequence length="434" mass="47069">MSLHLRLLSVFYLLAASVHALPAATRSHTDPASRSSNPSFSASSLAAISLDPNYQRDSCVSATKLFGDRVFWVCRDTIVLTDQSLNDEFANPGVTSGFVSSTGSWSNQTSGGAAGPLLVPPPSGQGQQQATSSYQYQLTQYGGDIATTAYVPYADDECNSDGNQAGTGAPCSNNGTRVPLWPDSPPYVTQVASDGSVTAWLYLRRPLIKGLSIQNFEPPGSLYYIYWPSNDGADTLPLIGLVNEEFFPEGSFTYGDYGGVVDTAGEYLYLFGQSLYTDSQGNQPIALARCPVDSPANNRTYEYYYNDGTWSSVQPSVNDTSAFISAGAGGQGTYFYSSYLGQYVWLGQLANSLGLQVAVSVAPEPYGPWSAPSVIAILPASEYGPTYSVAAHPEMSSNQQEIYLTYTRQVYWNNNADNSDRTFYENPLWHMTWN</sequence>
<evidence type="ECO:0000256" key="1">
    <source>
        <dbReference type="SAM" id="MobiDB-lite"/>
    </source>
</evidence>
<dbReference type="RefSeq" id="XP_021870031.1">
    <property type="nucleotide sequence ID" value="XM_022018398.1"/>
</dbReference>
<organism evidence="3 4">
    <name type="scientific">Kockovaella imperatae</name>
    <dbReference type="NCBI Taxonomy" id="4999"/>
    <lineage>
        <taxon>Eukaryota</taxon>
        <taxon>Fungi</taxon>
        <taxon>Dikarya</taxon>
        <taxon>Basidiomycota</taxon>
        <taxon>Agaricomycotina</taxon>
        <taxon>Tremellomycetes</taxon>
        <taxon>Tremellales</taxon>
        <taxon>Cuniculitremaceae</taxon>
        <taxon>Kockovaella</taxon>
    </lineage>
</organism>
<feature type="signal peptide" evidence="2">
    <location>
        <begin position="1"/>
        <end position="20"/>
    </location>
</feature>
<keyword evidence="4" id="KW-1185">Reference proteome</keyword>
<dbReference type="OrthoDB" id="2583188at2759"/>
<evidence type="ECO:0000256" key="2">
    <source>
        <dbReference type="SAM" id="SignalP"/>
    </source>
</evidence>
<comment type="caution">
    <text evidence="3">The sequence shown here is derived from an EMBL/GenBank/DDBJ whole genome shotgun (WGS) entry which is preliminary data.</text>
</comment>
<keyword evidence="2" id="KW-0732">Signal</keyword>
<accession>A0A1Y1UD16</accession>
<reference evidence="3 4" key="1">
    <citation type="submission" date="2017-03" db="EMBL/GenBank/DDBJ databases">
        <title>Widespread Adenine N6-methylation of Active Genes in Fungi.</title>
        <authorList>
            <consortium name="DOE Joint Genome Institute"/>
            <person name="Mondo S.J."/>
            <person name="Dannebaum R.O."/>
            <person name="Kuo R.C."/>
            <person name="Louie K.B."/>
            <person name="Bewick A.J."/>
            <person name="Labutti K."/>
            <person name="Haridas S."/>
            <person name="Kuo A."/>
            <person name="Salamov A."/>
            <person name="Ahrendt S.R."/>
            <person name="Lau R."/>
            <person name="Bowen B.P."/>
            <person name="Lipzen A."/>
            <person name="Sullivan W."/>
            <person name="Andreopoulos W.B."/>
            <person name="Clum A."/>
            <person name="Lindquist E."/>
            <person name="Daum C."/>
            <person name="Northen T.R."/>
            <person name="Ramamoorthy G."/>
            <person name="Schmitz R.J."/>
            <person name="Gryganskyi A."/>
            <person name="Culley D."/>
            <person name="Magnuson J."/>
            <person name="James T.Y."/>
            <person name="O'Malley M.A."/>
            <person name="Stajich J.E."/>
            <person name="Spatafora J.W."/>
            <person name="Visel A."/>
            <person name="Grigoriev I.V."/>
        </authorList>
    </citation>
    <scope>NUCLEOTIDE SEQUENCE [LARGE SCALE GENOMIC DNA]</scope>
    <source>
        <strain evidence="3 4">NRRL Y-17943</strain>
    </source>
</reference>
<dbReference type="AlphaFoldDB" id="A0A1Y1UD16"/>
<dbReference type="GeneID" id="33560207"/>
<dbReference type="Proteomes" id="UP000193218">
    <property type="component" value="Unassembled WGS sequence"/>
</dbReference>
<name>A0A1Y1UD16_9TREE</name>
<evidence type="ECO:0000313" key="4">
    <source>
        <dbReference type="Proteomes" id="UP000193218"/>
    </source>
</evidence>
<feature type="region of interest" description="Disordered" evidence="1">
    <location>
        <begin position="100"/>
        <end position="132"/>
    </location>
</feature>
<dbReference type="InParanoid" id="A0A1Y1UD16"/>
<protein>
    <submittedName>
        <fullName evidence="3">Uncharacterized protein</fullName>
    </submittedName>
</protein>
<gene>
    <name evidence="3" type="ORF">BD324DRAFT_651816</name>
</gene>
<proteinExistence type="predicted"/>